<proteinExistence type="predicted"/>
<organism evidence="3 4">
    <name type="scientific">Corynespora cassiicola Philippines</name>
    <dbReference type="NCBI Taxonomy" id="1448308"/>
    <lineage>
        <taxon>Eukaryota</taxon>
        <taxon>Fungi</taxon>
        <taxon>Dikarya</taxon>
        <taxon>Ascomycota</taxon>
        <taxon>Pezizomycotina</taxon>
        <taxon>Dothideomycetes</taxon>
        <taxon>Pleosporomycetidae</taxon>
        <taxon>Pleosporales</taxon>
        <taxon>Corynesporascaceae</taxon>
        <taxon>Corynespora</taxon>
    </lineage>
</organism>
<reference evidence="3 4" key="1">
    <citation type="journal article" date="2018" name="Front. Microbiol.">
        <title>Genome-Wide Analysis of Corynespora cassiicola Leaf Fall Disease Putative Effectors.</title>
        <authorList>
            <person name="Lopez D."/>
            <person name="Ribeiro S."/>
            <person name="Label P."/>
            <person name="Fumanal B."/>
            <person name="Venisse J.S."/>
            <person name="Kohler A."/>
            <person name="de Oliveira R.R."/>
            <person name="Labutti K."/>
            <person name="Lipzen A."/>
            <person name="Lail K."/>
            <person name="Bauer D."/>
            <person name="Ohm R.A."/>
            <person name="Barry K.W."/>
            <person name="Spatafora J."/>
            <person name="Grigoriev I.V."/>
            <person name="Martin F.M."/>
            <person name="Pujade-Renaud V."/>
        </authorList>
    </citation>
    <scope>NUCLEOTIDE SEQUENCE [LARGE SCALE GENOMIC DNA]</scope>
    <source>
        <strain evidence="3 4">Philippines</strain>
    </source>
</reference>
<feature type="transmembrane region" description="Helical" evidence="1">
    <location>
        <begin position="205"/>
        <end position="228"/>
    </location>
</feature>
<dbReference type="Pfam" id="PF20153">
    <property type="entry name" value="DUF6535"/>
    <property type="match status" value="1"/>
</dbReference>
<keyword evidence="4" id="KW-1185">Reference proteome</keyword>
<evidence type="ECO:0000256" key="1">
    <source>
        <dbReference type="SAM" id="Phobius"/>
    </source>
</evidence>
<name>A0A2T2NXK5_CORCC</name>
<protein>
    <recommendedName>
        <fullName evidence="2">DUF6535 domain-containing protein</fullName>
    </recommendedName>
</protein>
<keyword evidence="1" id="KW-0812">Transmembrane</keyword>
<dbReference type="OrthoDB" id="630895at2759"/>
<accession>A0A2T2NXK5</accession>
<evidence type="ECO:0000259" key="2">
    <source>
        <dbReference type="Pfam" id="PF20153"/>
    </source>
</evidence>
<feature type="transmembrane region" description="Helical" evidence="1">
    <location>
        <begin position="14"/>
        <end position="32"/>
    </location>
</feature>
<dbReference type="EMBL" id="KZ678132">
    <property type="protein sequence ID" value="PSN70144.1"/>
    <property type="molecule type" value="Genomic_DNA"/>
</dbReference>
<feature type="transmembrane region" description="Helical" evidence="1">
    <location>
        <begin position="99"/>
        <end position="118"/>
    </location>
</feature>
<keyword evidence="1" id="KW-0472">Membrane</keyword>
<sequence length="306" mass="33620">MVRMADQDGQAEHAGFFLFLSNALVAIVTAPYRRTFKLYTWKPINQIRAAGGDRGILIPLVKDWKADKYAEIQSVQVAASICAGATLATIPWSQDHNPIWVADALWFSSLICSLWAVITSIQAKALLDDLPDRDQLNSTLSDAELQRMRRVILRPGISHYVMLWIWQFPSMTMSYAWCTFLAGLTVHICTPFIRNMPWDSKHNIAIVYLAVGSVGLITYGLSSVVVYAGEKDYERSASAFTGRRGTGGYGPSAAYAGSSGHAPLGFGRSDLEDAIDGVPFGRSLADYVREHAAAGSRREERSPLLG</sequence>
<gene>
    <name evidence="3" type="ORF">BS50DRAFT_619050</name>
</gene>
<dbReference type="InterPro" id="IPR045338">
    <property type="entry name" value="DUF6535"/>
</dbReference>
<dbReference type="Proteomes" id="UP000240883">
    <property type="component" value="Unassembled WGS sequence"/>
</dbReference>
<keyword evidence="1" id="KW-1133">Transmembrane helix</keyword>
<feature type="domain" description="DUF6535" evidence="2">
    <location>
        <begin position="86"/>
        <end position="187"/>
    </location>
</feature>
<evidence type="ECO:0000313" key="3">
    <source>
        <dbReference type="EMBL" id="PSN70144.1"/>
    </source>
</evidence>
<feature type="transmembrane region" description="Helical" evidence="1">
    <location>
        <begin position="174"/>
        <end position="193"/>
    </location>
</feature>
<dbReference type="AlphaFoldDB" id="A0A2T2NXK5"/>
<evidence type="ECO:0000313" key="4">
    <source>
        <dbReference type="Proteomes" id="UP000240883"/>
    </source>
</evidence>